<accession>A0A1S4ERZ0</accession>
<reference evidence="2" key="1">
    <citation type="submission" date="2025-08" db="UniProtKB">
        <authorList>
            <consortium name="RefSeq"/>
        </authorList>
    </citation>
    <scope>IDENTIFICATION</scope>
</reference>
<keyword evidence="1" id="KW-1185">Reference proteome</keyword>
<dbReference type="Gene3D" id="2.130.10.10">
    <property type="entry name" value="YVTN repeat-like/Quinoprotein amine dehydrogenase"/>
    <property type="match status" value="1"/>
</dbReference>
<feature type="non-terminal residue" evidence="2">
    <location>
        <position position="1"/>
    </location>
</feature>
<dbReference type="PaxDb" id="121845-A0A1S4ERZ0"/>
<sequence length="81" mass="8850">RIAVRKDTCSMVSVSLNIQQRVYPVIWSVSNLPFDCIQALPVRKPLGGTLILTNNALIYLNQSIPPYGVSLNSIADASTSF</sequence>
<organism evidence="1 2">
    <name type="scientific">Diaphorina citri</name>
    <name type="common">Asian citrus psyllid</name>
    <dbReference type="NCBI Taxonomy" id="121845"/>
    <lineage>
        <taxon>Eukaryota</taxon>
        <taxon>Metazoa</taxon>
        <taxon>Ecdysozoa</taxon>
        <taxon>Arthropoda</taxon>
        <taxon>Hexapoda</taxon>
        <taxon>Insecta</taxon>
        <taxon>Pterygota</taxon>
        <taxon>Neoptera</taxon>
        <taxon>Paraneoptera</taxon>
        <taxon>Hemiptera</taxon>
        <taxon>Sternorrhyncha</taxon>
        <taxon>Psylloidea</taxon>
        <taxon>Psyllidae</taxon>
        <taxon>Diaphorininae</taxon>
        <taxon>Diaphorina</taxon>
    </lineage>
</organism>
<dbReference type="AlphaFoldDB" id="A0A1S4ERZ0"/>
<protein>
    <submittedName>
        <fullName evidence="2">Cleavage and polyadenylation specificity factor subunit 1-like</fullName>
    </submittedName>
</protein>
<dbReference type="GeneID" id="108254497"/>
<gene>
    <name evidence="2" type="primary">LOC108254497</name>
</gene>
<dbReference type="InterPro" id="IPR015943">
    <property type="entry name" value="WD40/YVTN_repeat-like_dom_sf"/>
</dbReference>
<dbReference type="Proteomes" id="UP000079169">
    <property type="component" value="Unplaced"/>
</dbReference>
<feature type="non-terminal residue" evidence="2">
    <location>
        <position position="81"/>
    </location>
</feature>
<evidence type="ECO:0000313" key="1">
    <source>
        <dbReference type="Proteomes" id="UP000079169"/>
    </source>
</evidence>
<proteinExistence type="predicted"/>
<dbReference type="KEGG" id="dci:108254497"/>
<name>A0A1S4ERZ0_DIACI</name>
<dbReference type="RefSeq" id="XP_017304964.1">
    <property type="nucleotide sequence ID" value="XM_017449475.1"/>
</dbReference>
<evidence type="ECO:0000313" key="2">
    <source>
        <dbReference type="RefSeq" id="XP_017304964.1"/>
    </source>
</evidence>
<dbReference type="STRING" id="121845.A0A1S4ERZ0"/>